<accession>A0A6G1I7M5</accession>
<dbReference type="AlphaFoldDB" id="A0A6G1I7M5"/>
<organism evidence="2 3">
    <name type="scientific">Trichodelitschia bisporula</name>
    <dbReference type="NCBI Taxonomy" id="703511"/>
    <lineage>
        <taxon>Eukaryota</taxon>
        <taxon>Fungi</taxon>
        <taxon>Dikarya</taxon>
        <taxon>Ascomycota</taxon>
        <taxon>Pezizomycotina</taxon>
        <taxon>Dothideomycetes</taxon>
        <taxon>Dothideomycetes incertae sedis</taxon>
        <taxon>Phaeotrichales</taxon>
        <taxon>Phaeotrichaceae</taxon>
        <taxon>Trichodelitschia</taxon>
    </lineage>
</organism>
<evidence type="ECO:0000313" key="2">
    <source>
        <dbReference type="EMBL" id="KAF2404069.1"/>
    </source>
</evidence>
<reference evidence="2" key="1">
    <citation type="journal article" date="2020" name="Stud. Mycol.">
        <title>101 Dothideomycetes genomes: a test case for predicting lifestyles and emergence of pathogens.</title>
        <authorList>
            <person name="Haridas S."/>
            <person name="Albert R."/>
            <person name="Binder M."/>
            <person name="Bloem J."/>
            <person name="Labutti K."/>
            <person name="Salamov A."/>
            <person name="Andreopoulos B."/>
            <person name="Baker S."/>
            <person name="Barry K."/>
            <person name="Bills G."/>
            <person name="Bluhm B."/>
            <person name="Cannon C."/>
            <person name="Castanera R."/>
            <person name="Culley D."/>
            <person name="Daum C."/>
            <person name="Ezra D."/>
            <person name="Gonzalez J."/>
            <person name="Henrissat B."/>
            <person name="Kuo A."/>
            <person name="Liang C."/>
            <person name="Lipzen A."/>
            <person name="Lutzoni F."/>
            <person name="Magnuson J."/>
            <person name="Mondo S."/>
            <person name="Nolan M."/>
            <person name="Ohm R."/>
            <person name="Pangilinan J."/>
            <person name="Park H.-J."/>
            <person name="Ramirez L."/>
            <person name="Alfaro M."/>
            <person name="Sun H."/>
            <person name="Tritt A."/>
            <person name="Yoshinaga Y."/>
            <person name="Zwiers L.-H."/>
            <person name="Turgeon B."/>
            <person name="Goodwin S."/>
            <person name="Spatafora J."/>
            <person name="Crous P."/>
            <person name="Grigoriev I."/>
        </authorList>
    </citation>
    <scope>NUCLEOTIDE SEQUENCE</scope>
    <source>
        <strain evidence="2">CBS 262.69</strain>
    </source>
</reference>
<feature type="domain" description="DUF6604" evidence="1">
    <location>
        <begin position="11"/>
        <end position="226"/>
    </location>
</feature>
<dbReference type="Pfam" id="PF20253">
    <property type="entry name" value="DUF6604"/>
    <property type="match status" value="1"/>
</dbReference>
<dbReference type="Proteomes" id="UP000799640">
    <property type="component" value="Unassembled WGS sequence"/>
</dbReference>
<name>A0A6G1I7M5_9PEZI</name>
<evidence type="ECO:0000259" key="1">
    <source>
        <dbReference type="Pfam" id="PF20253"/>
    </source>
</evidence>
<dbReference type="OrthoDB" id="5238236at2759"/>
<dbReference type="EMBL" id="ML996688">
    <property type="protein sequence ID" value="KAF2404069.1"/>
    <property type="molecule type" value="Genomic_DNA"/>
</dbReference>
<keyword evidence="3" id="KW-1185">Reference proteome</keyword>
<protein>
    <recommendedName>
        <fullName evidence="1">DUF6604 domain-containing protein</fullName>
    </recommendedName>
</protein>
<dbReference type="InterPro" id="IPR046539">
    <property type="entry name" value="DUF6604"/>
</dbReference>
<dbReference type="PANTHER" id="PTHR38795">
    <property type="entry name" value="DUF6604 DOMAIN-CONTAINING PROTEIN"/>
    <property type="match status" value="1"/>
</dbReference>
<gene>
    <name evidence="2" type="ORF">EJ06DRAFT_518572</name>
</gene>
<proteinExistence type="predicted"/>
<sequence length="418" mass="47032">MLPSILASRYRSYKPDTDESATWLATTAKRLQFPTSAGKAPALAKTTRLKGKARKLEYIIAFRNFADLAKWIVEKTKENVPAMVVKTMDRAIAIRTTFVQHFDDDEGHTHLLGVSPSERQTKLTPEDEVLYKNKFQGLPVEEPSAEFLAAEPAPPSAPSPYTTESDNDPFELFVAGVQFLLDVNTIRKVVVHCWKTYQVGFMSLSAVAITSNTAIEIVRQLEEQFIRDNPLGEGTLAPRRLVASTRIHVRGVDPANFEKGKEPFNLECYEIQTESFLPLKHLDPPHWNNGVEVFDQSRKDIQLLVRDAGGHGRVLEIIQQAIGVSSHPKTAAAVVQAILARKDVIPTIKIPGTDYYREEVPGLFHIYVEAPYLWVWLLARSLRNRVSAKSCWDPGLKEPAEPILKYLSHWDFSGYDDP</sequence>
<evidence type="ECO:0000313" key="3">
    <source>
        <dbReference type="Proteomes" id="UP000799640"/>
    </source>
</evidence>
<dbReference type="PANTHER" id="PTHR38795:SF1">
    <property type="entry name" value="DUF6604 DOMAIN-CONTAINING PROTEIN"/>
    <property type="match status" value="1"/>
</dbReference>